<feature type="region of interest" description="Disordered" evidence="1">
    <location>
        <begin position="452"/>
        <end position="471"/>
    </location>
</feature>
<dbReference type="Gene3D" id="3.30.470.20">
    <property type="entry name" value="ATP-grasp fold, B domain"/>
    <property type="match status" value="1"/>
</dbReference>
<organism evidence="2 3">
    <name type="scientific">Brevibacillus ruminantium</name>
    <dbReference type="NCBI Taxonomy" id="2950604"/>
    <lineage>
        <taxon>Bacteria</taxon>
        <taxon>Bacillati</taxon>
        <taxon>Bacillota</taxon>
        <taxon>Bacilli</taxon>
        <taxon>Bacillales</taxon>
        <taxon>Paenibacillaceae</taxon>
        <taxon>Brevibacillus</taxon>
    </lineage>
</organism>
<gene>
    <name evidence="2" type="ORF">NDK47_20230</name>
</gene>
<evidence type="ECO:0000313" key="3">
    <source>
        <dbReference type="Proteomes" id="UP001056500"/>
    </source>
</evidence>
<accession>A0ABY4WBA7</accession>
<dbReference type="SUPFAM" id="SSF56059">
    <property type="entry name" value="Glutathione synthetase ATP-binding domain-like"/>
    <property type="match status" value="1"/>
</dbReference>
<dbReference type="InterPro" id="IPR026838">
    <property type="entry name" value="YheC/D"/>
</dbReference>
<sequence length="471" mass="53075">MSYAPVTLQSYEPQTDIDLYLPQALLRKWKLAPSSLTVQFGGKTAKAKVDGVQQSRKALIRPSLAKALHLPKGVPLLVRFHASQQRLVFGPYLGILVSTYNAHYPLSPFGSFTSFFDEVTDSCQKRGGVVCVFRMQDVDWNAGTVKGMVRRNGAWRQVLLPLPQCIYNRMVSRQLEQSDAMSDWKQRCREADIPFFNEQFLNKWHVHAALENEPEAAQHLPQTIRYEGLQDLHTMLNSYQTIYAKPSNGSMGRGIARIRRINNGYQLHYAGGRSLRFGTIGDLHRHLNRKTKGKAYLLQQGLPLIGINQRPTDFRVLVQKDRQGEWKVTSMVARLGQNRIVSNVSRGGSMTTPATALRMCGPWMTANRPSVQTLHGIALKLSQLLEQSLSGHYAEFGIDLGVDVRGNVWLLEVNSKPSKTKNSLPMQEGEQEPSFRKIRPSASRMLDYASYLSGFPRSGKGSQAPKKPRRR</sequence>
<reference evidence="2" key="1">
    <citation type="submission" date="2022-06" db="EMBL/GenBank/DDBJ databases">
        <title>Genome sequencing of Brevibacillus sp. BB3-R1.</title>
        <authorList>
            <person name="Heo J."/>
            <person name="Lee D."/>
            <person name="Won M."/>
            <person name="Han B.-H."/>
            <person name="Hong S.-B."/>
            <person name="Kwon S.-W."/>
        </authorList>
    </citation>
    <scope>NUCLEOTIDE SEQUENCE</scope>
    <source>
        <strain evidence="2">BB3-R1</strain>
    </source>
</reference>
<feature type="region of interest" description="Disordered" evidence="1">
    <location>
        <begin position="417"/>
        <end position="441"/>
    </location>
</feature>
<evidence type="ECO:0000256" key="1">
    <source>
        <dbReference type="SAM" id="MobiDB-lite"/>
    </source>
</evidence>
<dbReference type="RefSeq" id="WP_251871567.1">
    <property type="nucleotide sequence ID" value="NZ_CP098755.1"/>
</dbReference>
<keyword evidence="3" id="KW-1185">Reference proteome</keyword>
<evidence type="ECO:0000313" key="2">
    <source>
        <dbReference type="EMBL" id="USG64455.1"/>
    </source>
</evidence>
<proteinExistence type="predicted"/>
<dbReference type="Pfam" id="PF14398">
    <property type="entry name" value="ATPgrasp_YheCD"/>
    <property type="match status" value="1"/>
</dbReference>
<protein>
    <submittedName>
        <fullName evidence="2">YheC/YheD family protein</fullName>
    </submittedName>
</protein>
<name>A0ABY4WBA7_9BACL</name>
<dbReference type="EMBL" id="CP098755">
    <property type="protein sequence ID" value="USG64455.1"/>
    <property type="molecule type" value="Genomic_DNA"/>
</dbReference>
<dbReference type="Proteomes" id="UP001056500">
    <property type="component" value="Chromosome"/>
</dbReference>